<comment type="caution">
    <text evidence="1">The sequence shown here is derived from an EMBL/GenBank/DDBJ whole genome shotgun (WGS) entry which is preliminary data.</text>
</comment>
<proteinExistence type="predicted"/>
<evidence type="ECO:0000313" key="2">
    <source>
        <dbReference type="Proteomes" id="UP000321532"/>
    </source>
</evidence>
<evidence type="ECO:0000313" key="1">
    <source>
        <dbReference type="EMBL" id="GEO05673.1"/>
    </source>
</evidence>
<sequence>MKIPAIKKLVETQTIDSLRHAEELLLEEQQPGFEVEGADEGEQLTHVFGAIWILNHMQDHGSDFKTALREFTQKVRVSIN</sequence>
<dbReference type="AlphaFoldDB" id="A0A512B149"/>
<organism evidence="1 2">
    <name type="scientific">Adhaeribacter aerolatus</name>
    <dbReference type="NCBI Taxonomy" id="670289"/>
    <lineage>
        <taxon>Bacteria</taxon>
        <taxon>Pseudomonadati</taxon>
        <taxon>Bacteroidota</taxon>
        <taxon>Cytophagia</taxon>
        <taxon>Cytophagales</taxon>
        <taxon>Hymenobacteraceae</taxon>
        <taxon>Adhaeribacter</taxon>
    </lineage>
</organism>
<dbReference type="InterPro" id="IPR053810">
    <property type="entry name" value="DUF6952"/>
</dbReference>
<dbReference type="Pfam" id="PF22264">
    <property type="entry name" value="DUF6952"/>
    <property type="match status" value="1"/>
</dbReference>
<keyword evidence="2" id="KW-1185">Reference proteome</keyword>
<dbReference type="OrthoDB" id="963129at2"/>
<dbReference type="EMBL" id="BJYS01000026">
    <property type="protein sequence ID" value="GEO05673.1"/>
    <property type="molecule type" value="Genomic_DNA"/>
</dbReference>
<dbReference type="Proteomes" id="UP000321532">
    <property type="component" value="Unassembled WGS sequence"/>
</dbReference>
<dbReference type="RefSeq" id="WP_146900178.1">
    <property type="nucleotide sequence ID" value="NZ_BJYS01000026.1"/>
</dbReference>
<protein>
    <submittedName>
        <fullName evidence="1">Uncharacterized protein</fullName>
    </submittedName>
</protein>
<accession>A0A512B149</accession>
<gene>
    <name evidence="1" type="ORF">AAE02nite_33370</name>
</gene>
<reference evidence="1 2" key="1">
    <citation type="submission" date="2019-07" db="EMBL/GenBank/DDBJ databases">
        <title>Whole genome shotgun sequence of Adhaeribacter aerolatus NBRC 106133.</title>
        <authorList>
            <person name="Hosoyama A."/>
            <person name="Uohara A."/>
            <person name="Ohji S."/>
            <person name="Ichikawa N."/>
        </authorList>
    </citation>
    <scope>NUCLEOTIDE SEQUENCE [LARGE SCALE GENOMIC DNA]</scope>
    <source>
        <strain evidence="1 2">NBRC 106133</strain>
    </source>
</reference>
<name>A0A512B149_9BACT</name>